<dbReference type="Proteomes" id="UP000657918">
    <property type="component" value="Unassembled WGS sequence"/>
</dbReference>
<evidence type="ECO:0000313" key="3">
    <source>
        <dbReference type="Proteomes" id="UP000657918"/>
    </source>
</evidence>
<comment type="caution">
    <text evidence="2">The sequence shown here is derived from an EMBL/GenBank/DDBJ whole genome shotgun (WGS) entry which is preliminary data.</text>
</comment>
<accession>A0A835JD19</accession>
<keyword evidence="1" id="KW-1133">Transmembrane helix</keyword>
<name>A0A835JD19_9ROSI</name>
<organism evidence="2 3">
    <name type="scientific">Salix dunnii</name>
    <dbReference type="NCBI Taxonomy" id="1413687"/>
    <lineage>
        <taxon>Eukaryota</taxon>
        <taxon>Viridiplantae</taxon>
        <taxon>Streptophyta</taxon>
        <taxon>Embryophyta</taxon>
        <taxon>Tracheophyta</taxon>
        <taxon>Spermatophyta</taxon>
        <taxon>Magnoliopsida</taxon>
        <taxon>eudicotyledons</taxon>
        <taxon>Gunneridae</taxon>
        <taxon>Pentapetalae</taxon>
        <taxon>rosids</taxon>
        <taxon>fabids</taxon>
        <taxon>Malpighiales</taxon>
        <taxon>Salicaceae</taxon>
        <taxon>Saliceae</taxon>
        <taxon>Salix</taxon>
    </lineage>
</organism>
<protein>
    <submittedName>
        <fullName evidence="2">Uncharacterized protein</fullName>
    </submittedName>
</protein>
<proteinExistence type="predicted"/>
<keyword evidence="3" id="KW-1185">Reference proteome</keyword>
<dbReference type="EMBL" id="JADGMS010000015">
    <property type="protein sequence ID" value="KAF9667407.1"/>
    <property type="molecule type" value="Genomic_DNA"/>
</dbReference>
<evidence type="ECO:0000256" key="1">
    <source>
        <dbReference type="SAM" id="Phobius"/>
    </source>
</evidence>
<dbReference type="AlphaFoldDB" id="A0A835JD19"/>
<gene>
    <name evidence="2" type="ORF">SADUNF_Sadunf15G0019800</name>
</gene>
<feature type="transmembrane region" description="Helical" evidence="1">
    <location>
        <begin position="49"/>
        <end position="70"/>
    </location>
</feature>
<keyword evidence="1" id="KW-0472">Membrane</keyword>
<evidence type="ECO:0000313" key="2">
    <source>
        <dbReference type="EMBL" id="KAF9667407.1"/>
    </source>
</evidence>
<reference evidence="2 3" key="1">
    <citation type="submission" date="2020-10" db="EMBL/GenBank/DDBJ databases">
        <title>Plant Genome Project.</title>
        <authorList>
            <person name="Zhang R.-G."/>
        </authorList>
    </citation>
    <scope>NUCLEOTIDE SEQUENCE [LARGE SCALE GENOMIC DNA]</scope>
    <source>
        <strain evidence="2">FAFU-HL-1</strain>
        <tissue evidence="2">Leaf</tissue>
    </source>
</reference>
<sequence length="94" mass="10224">MNPMGSRYHLEQYQFFLNHSNYLAVMDAYNKSPFAAESDVGNNSAASKVGATGGAILVLILILAVIFEIIRRGGCSMNCKVDVNEAPRRGAEEV</sequence>
<keyword evidence="1" id="KW-0812">Transmembrane</keyword>